<keyword evidence="3" id="KW-1185">Reference proteome</keyword>
<dbReference type="Gene3D" id="1.10.443.10">
    <property type="entry name" value="Intergrase catalytic core"/>
    <property type="match status" value="1"/>
</dbReference>
<proteinExistence type="predicted"/>
<dbReference type="EMBL" id="CP102381">
    <property type="protein sequence ID" value="WEJ62646.1"/>
    <property type="molecule type" value="Genomic_DNA"/>
</dbReference>
<organism evidence="2 3">
    <name type="scientific">Thiomicrorhabdus lithotrophica</name>
    <dbReference type="NCBI Taxonomy" id="2949997"/>
    <lineage>
        <taxon>Bacteria</taxon>
        <taxon>Pseudomonadati</taxon>
        <taxon>Pseudomonadota</taxon>
        <taxon>Gammaproteobacteria</taxon>
        <taxon>Thiotrichales</taxon>
        <taxon>Piscirickettsiaceae</taxon>
        <taxon>Thiomicrorhabdus</taxon>
    </lineage>
</organism>
<evidence type="ECO:0000313" key="3">
    <source>
        <dbReference type="Proteomes" id="UP001222275"/>
    </source>
</evidence>
<dbReference type="InterPro" id="IPR013762">
    <property type="entry name" value="Integrase-like_cat_sf"/>
</dbReference>
<keyword evidence="1" id="KW-0233">DNA recombination</keyword>
<evidence type="ECO:0008006" key="4">
    <source>
        <dbReference type="Google" id="ProtNLM"/>
    </source>
</evidence>
<dbReference type="SUPFAM" id="SSF56349">
    <property type="entry name" value="DNA breaking-rejoining enzymes"/>
    <property type="match status" value="1"/>
</dbReference>
<sequence>MAKLKAPILPQIKGMPEVEATFDSFGLFQVDSNTIISLDEDGKVLSRYGDNIWIFESKKENLLLHFDFDCDSTNSITDTLKAIQFALLHTPSVGQAKVKNGFNRQRTLNFALRAVAEMVIEHDLDFREVFSGKYNHFLEEIMTFRVCTGLKHLTDSYVFFRSHQFNQLVKLVNVKKAFQTFILEKYKELETDKKPTLPIPERLYLMSLNKIQADVESIDQKLLSKIFLELKKYFANPLYGISRDRQKRVFHTTENYRKLLKENNWKRLPRGFDLGVEDESSPTLQNLIKRLDSKLSTKSIRGLFPYLTELQRICFRALVAYSGGRLRDIAFLTTNALQIHKVGKKTYPLLYGEVQKGAITDEDVEFWVTNEVGEKAFNIAKEISNFIHETSVNARYVEKPEEERLLFVSRKLCREDGKGYGTLQVNTVFQDMELSEATINEDDRVELIRIDPSIDLDRDDLAAGSSWWFTAHQFRRTLAIYAMASGAVSIPSLRRQLRHIGEAMTLYYSGGSCAASNIIDKSNSFAKECKEAKSASTAIALHKFVASDEKIFGGMGRHLDKNPNLKSIVLNQDTTETQKMVERGELAWSETALGGCGETGNCDYRPFALTDTSHCKNCDKAYHKISKMDKTIHIYEISLSDIPVNTRQHKWREKQIDELKQLREVHMAEVSEI</sequence>
<accession>A0ABY8C9J7</accession>
<protein>
    <recommendedName>
        <fullName evidence="4">Integrase</fullName>
    </recommendedName>
</protein>
<evidence type="ECO:0000313" key="2">
    <source>
        <dbReference type="EMBL" id="WEJ62646.1"/>
    </source>
</evidence>
<dbReference type="Proteomes" id="UP001222275">
    <property type="component" value="Chromosome"/>
</dbReference>
<gene>
    <name evidence="2" type="ORF">NR989_11655</name>
</gene>
<evidence type="ECO:0000256" key="1">
    <source>
        <dbReference type="ARBA" id="ARBA00023172"/>
    </source>
</evidence>
<reference evidence="2 3" key="1">
    <citation type="submission" date="2022-06" db="EMBL/GenBank/DDBJ databases">
        <title>Thiomicrohabdus sp. nov, an obligately chemolithoautotrophic, sulfur-oxidizing bacterium isolated from beach of Guanyin Mountain. Amoy.</title>
        <authorList>
            <person name="Zhu H."/>
        </authorList>
    </citation>
    <scope>NUCLEOTIDE SEQUENCE [LARGE SCALE GENOMIC DNA]</scope>
    <source>
        <strain evidence="2 3">XGS-01</strain>
    </source>
</reference>
<name>A0ABY8C9J7_9GAMM</name>
<dbReference type="InterPro" id="IPR011010">
    <property type="entry name" value="DNA_brk_join_enz"/>
</dbReference>
<dbReference type="RefSeq" id="WP_275594903.1">
    <property type="nucleotide sequence ID" value="NZ_CP102381.1"/>
</dbReference>